<protein>
    <submittedName>
        <fullName evidence="1">Uncharacterized protein</fullName>
    </submittedName>
</protein>
<evidence type="ECO:0000313" key="1">
    <source>
        <dbReference type="EMBL" id="WAJ28475.1"/>
    </source>
</evidence>
<evidence type="ECO:0000313" key="2">
    <source>
        <dbReference type="Proteomes" id="UP001163223"/>
    </source>
</evidence>
<keyword evidence="2" id="KW-1185">Reference proteome</keyword>
<sequence>MSGLASEIEQAEAEVAELASRLANAFARIDADAHEKRLAVIQETDQEREALNSRLHHLRSALREAKPRTLVVAPKSKAKPSRSPSEIILALLAGATDPVPTSEIDAAVISGGWTKAASEKAKTRLRDQGLIHSEKRRYTITEKGKEEIGGR</sequence>
<name>A0ACD4NP81_9HYPH</name>
<gene>
    <name evidence="1" type="ORF">OXU80_27315</name>
</gene>
<proteinExistence type="predicted"/>
<accession>A0ACD4NP81</accession>
<reference evidence="1" key="1">
    <citation type="submission" date="2022-11" db="EMBL/GenBank/DDBJ databases">
        <title>beta-Carotene-producing bacterium, Jeongeuplla avenae sp. nov., alleviates the salt stress of Arabidopsis seedlings.</title>
        <authorList>
            <person name="Jiang L."/>
            <person name="Lee J."/>
        </authorList>
    </citation>
    <scope>NUCLEOTIDE SEQUENCE</scope>
    <source>
        <strain evidence="1">DY_R2A_6</strain>
    </source>
</reference>
<dbReference type="EMBL" id="CP113520">
    <property type="protein sequence ID" value="WAJ28475.1"/>
    <property type="molecule type" value="Genomic_DNA"/>
</dbReference>
<dbReference type="Proteomes" id="UP001163223">
    <property type="component" value="Chromosome"/>
</dbReference>
<organism evidence="1 2">
    <name type="scientific">Antarcticirhabdus aurantiaca</name>
    <dbReference type="NCBI Taxonomy" id="2606717"/>
    <lineage>
        <taxon>Bacteria</taxon>
        <taxon>Pseudomonadati</taxon>
        <taxon>Pseudomonadota</taxon>
        <taxon>Alphaproteobacteria</taxon>
        <taxon>Hyphomicrobiales</taxon>
        <taxon>Aurantimonadaceae</taxon>
        <taxon>Antarcticirhabdus</taxon>
    </lineage>
</organism>